<proteinExistence type="predicted"/>
<dbReference type="Proteomes" id="UP000243887">
    <property type="component" value="Unassembled WGS sequence"/>
</dbReference>
<name>A0A1I3NGE9_9FLAO</name>
<evidence type="ECO:0008006" key="3">
    <source>
        <dbReference type="Google" id="ProtNLM"/>
    </source>
</evidence>
<dbReference type="STRING" id="1150112.SAMN04487893_10384"/>
<reference evidence="2" key="1">
    <citation type="submission" date="2016-10" db="EMBL/GenBank/DDBJ databases">
        <authorList>
            <person name="Varghese N."/>
            <person name="Submissions S."/>
        </authorList>
    </citation>
    <scope>NUCLEOTIDE SEQUENCE [LARGE SCALE GENOMIC DNA]</scope>
    <source>
        <strain evidence="2">DSM 26542</strain>
    </source>
</reference>
<dbReference type="EMBL" id="FORU01000003">
    <property type="protein sequence ID" value="SFJ08227.1"/>
    <property type="molecule type" value="Genomic_DNA"/>
</dbReference>
<gene>
    <name evidence="1" type="ORF">SAMN04487893_10384</name>
</gene>
<keyword evidence="2" id="KW-1185">Reference proteome</keyword>
<dbReference type="Gene3D" id="3.40.1000.10">
    <property type="entry name" value="Mog1/PsbP, alpha/beta/alpha sandwich"/>
    <property type="match status" value="1"/>
</dbReference>
<organism evidence="1 2">
    <name type="scientific">Myroides guanonis</name>
    <dbReference type="NCBI Taxonomy" id="1150112"/>
    <lineage>
        <taxon>Bacteria</taxon>
        <taxon>Pseudomonadati</taxon>
        <taxon>Bacteroidota</taxon>
        <taxon>Flavobacteriia</taxon>
        <taxon>Flavobacteriales</taxon>
        <taxon>Flavobacteriaceae</taxon>
        <taxon>Myroides</taxon>
    </lineage>
</organism>
<dbReference type="AlphaFoldDB" id="A0A1I3NGE9"/>
<evidence type="ECO:0000313" key="2">
    <source>
        <dbReference type="Proteomes" id="UP000243887"/>
    </source>
</evidence>
<sequence length="188" mass="21664">MYLYRKIIKRNIIMKKLITLGLASVFFISCNTKVEPPKEIKVKDLYTIEVSSTLAEITDLQPEASLQYGNKFKELYIVAIDEDKNTFNQTIEALGKKGDLASYEAEVLSHYTGTKNYELLNQKDLQIDGHNAKLLDIKANVQGIDIYYKIGIVEGKANYYRIISWTLEKYKDAQNETMEKMILSFKEL</sequence>
<protein>
    <recommendedName>
        <fullName evidence="3">Lipoprotein</fullName>
    </recommendedName>
</protein>
<dbReference type="PROSITE" id="PS51257">
    <property type="entry name" value="PROKAR_LIPOPROTEIN"/>
    <property type="match status" value="1"/>
</dbReference>
<evidence type="ECO:0000313" key="1">
    <source>
        <dbReference type="EMBL" id="SFJ08227.1"/>
    </source>
</evidence>
<accession>A0A1I3NGE9</accession>